<comment type="caution">
    <text evidence="1">The sequence shown here is derived from an EMBL/GenBank/DDBJ whole genome shotgun (WGS) entry which is preliminary data.</text>
</comment>
<evidence type="ECO:0000313" key="2">
    <source>
        <dbReference type="Proteomes" id="UP001314229"/>
    </source>
</evidence>
<evidence type="ECO:0000313" key="1">
    <source>
        <dbReference type="EMBL" id="CAK6965556.1"/>
    </source>
</evidence>
<protein>
    <submittedName>
        <fullName evidence="1">Unnamed protein product</fullName>
    </submittedName>
</protein>
<dbReference type="AlphaFoldDB" id="A0AAV1P129"/>
<organism evidence="1 2">
    <name type="scientific">Scomber scombrus</name>
    <name type="common">Atlantic mackerel</name>
    <name type="synonym">Scomber vernalis</name>
    <dbReference type="NCBI Taxonomy" id="13677"/>
    <lineage>
        <taxon>Eukaryota</taxon>
        <taxon>Metazoa</taxon>
        <taxon>Chordata</taxon>
        <taxon>Craniata</taxon>
        <taxon>Vertebrata</taxon>
        <taxon>Euteleostomi</taxon>
        <taxon>Actinopterygii</taxon>
        <taxon>Neopterygii</taxon>
        <taxon>Teleostei</taxon>
        <taxon>Neoteleostei</taxon>
        <taxon>Acanthomorphata</taxon>
        <taxon>Pelagiaria</taxon>
        <taxon>Scombriformes</taxon>
        <taxon>Scombridae</taxon>
        <taxon>Scomber</taxon>
    </lineage>
</organism>
<reference evidence="1 2" key="1">
    <citation type="submission" date="2024-01" db="EMBL/GenBank/DDBJ databases">
        <authorList>
            <person name="Alioto T."/>
            <person name="Alioto T."/>
            <person name="Gomez Garrido J."/>
        </authorList>
    </citation>
    <scope>NUCLEOTIDE SEQUENCE [LARGE SCALE GENOMIC DNA]</scope>
</reference>
<dbReference type="EMBL" id="CAWUFR010000085">
    <property type="protein sequence ID" value="CAK6965556.1"/>
    <property type="molecule type" value="Genomic_DNA"/>
</dbReference>
<dbReference type="Proteomes" id="UP001314229">
    <property type="component" value="Unassembled WGS sequence"/>
</dbReference>
<accession>A0AAV1P129</accession>
<gene>
    <name evidence="1" type="ORF">FSCOSCO3_A035971</name>
</gene>
<proteinExistence type="predicted"/>
<name>A0AAV1P129_SCOSC</name>
<keyword evidence="2" id="KW-1185">Reference proteome</keyword>
<sequence length="55" mass="6092">MANSAIYIHIYLIFAVSSQTLHLRFCCNNTVLEDAASLGRRIRPCRSLSPKGGIL</sequence>